<dbReference type="InterPro" id="IPR036291">
    <property type="entry name" value="NAD(P)-bd_dom_sf"/>
</dbReference>
<evidence type="ECO:0000313" key="1">
    <source>
        <dbReference type="EMBL" id="CAA6816360.1"/>
    </source>
</evidence>
<dbReference type="EMBL" id="CACVAX010000045">
    <property type="protein sequence ID" value="CAA6816360.1"/>
    <property type="molecule type" value="Genomic_DNA"/>
</dbReference>
<organism evidence="1">
    <name type="scientific">uncultured Sulfurovum sp</name>
    <dbReference type="NCBI Taxonomy" id="269237"/>
    <lineage>
        <taxon>Bacteria</taxon>
        <taxon>Pseudomonadati</taxon>
        <taxon>Campylobacterota</taxon>
        <taxon>Epsilonproteobacteria</taxon>
        <taxon>Campylobacterales</taxon>
        <taxon>Sulfurovaceae</taxon>
        <taxon>Sulfurovum</taxon>
        <taxon>environmental samples</taxon>
    </lineage>
</organism>
<sequence length="108" mass="12772">MKVLLTGSTGYIGRRLKQKLLQDPRVGDCLDFWKVVDLQKDERLLLFAQMKLLGLAWLEFKIKDNKLMQSAYFYPKGVWGRLYWYSLVPIHYLVFNNMIKSILKKAQS</sequence>
<dbReference type="Pfam" id="PF11066">
    <property type="entry name" value="DUF2867"/>
    <property type="match status" value="1"/>
</dbReference>
<dbReference type="SUPFAM" id="SSF51735">
    <property type="entry name" value="NAD(P)-binding Rossmann-fold domains"/>
    <property type="match status" value="1"/>
</dbReference>
<dbReference type="AlphaFoldDB" id="A0A6S6TIQ8"/>
<reference evidence="1" key="1">
    <citation type="submission" date="2020-01" db="EMBL/GenBank/DDBJ databases">
        <authorList>
            <person name="Meier V. D."/>
            <person name="Meier V D."/>
        </authorList>
    </citation>
    <scope>NUCLEOTIDE SEQUENCE</scope>
    <source>
        <strain evidence="1">HLG_WM_MAG_04</strain>
    </source>
</reference>
<gene>
    <name evidence="1" type="ORF">HELGO_WM7296</name>
</gene>
<dbReference type="InterPro" id="IPR021295">
    <property type="entry name" value="DUF2867"/>
</dbReference>
<proteinExistence type="predicted"/>
<protein>
    <submittedName>
        <fullName evidence="1">Atypical short-chain dehydrogenase/reductase (DUF2867 domain)</fullName>
    </submittedName>
</protein>
<accession>A0A6S6TIQ8</accession>
<name>A0A6S6TIQ8_9BACT</name>